<accession>A0AAD4QD90</accession>
<dbReference type="EMBL" id="JAKELL010000009">
    <property type="protein sequence ID" value="KAH8996373.1"/>
    <property type="molecule type" value="Genomic_DNA"/>
</dbReference>
<gene>
    <name evidence="1" type="ORF">EDB92DRAFT_1814364</name>
</gene>
<proteinExistence type="predicted"/>
<dbReference type="Proteomes" id="UP001201163">
    <property type="component" value="Unassembled WGS sequence"/>
</dbReference>
<keyword evidence="2" id="KW-1185">Reference proteome</keyword>
<dbReference type="AlphaFoldDB" id="A0AAD4QD90"/>
<reference evidence="1" key="1">
    <citation type="submission" date="2022-01" db="EMBL/GenBank/DDBJ databases">
        <title>Comparative genomics reveals a dynamic genome evolution in the ectomycorrhizal milk-cap (Lactarius) mushrooms.</title>
        <authorList>
            <consortium name="DOE Joint Genome Institute"/>
            <person name="Lebreton A."/>
            <person name="Tang N."/>
            <person name="Kuo A."/>
            <person name="LaButti K."/>
            <person name="Drula E."/>
            <person name="Barry K."/>
            <person name="Clum A."/>
            <person name="Lipzen A."/>
            <person name="Mousain D."/>
            <person name="Ng V."/>
            <person name="Wang R."/>
            <person name="Wang X."/>
            <person name="Dai Y."/>
            <person name="Henrissat B."/>
            <person name="Grigoriev I.V."/>
            <person name="Guerin-Laguette A."/>
            <person name="Yu F."/>
            <person name="Martin F.M."/>
        </authorList>
    </citation>
    <scope>NUCLEOTIDE SEQUENCE</scope>
    <source>
        <strain evidence="1">QP</strain>
    </source>
</reference>
<comment type="caution">
    <text evidence="1">The sequence shown here is derived from an EMBL/GenBank/DDBJ whole genome shotgun (WGS) entry which is preliminary data.</text>
</comment>
<evidence type="ECO:0000313" key="1">
    <source>
        <dbReference type="EMBL" id="KAH8996373.1"/>
    </source>
</evidence>
<name>A0AAD4QD90_9AGAM</name>
<protein>
    <submittedName>
        <fullName evidence="1">Uncharacterized protein</fullName>
    </submittedName>
</protein>
<sequence>MEEGQMSRRAALESRLLYRAAYVGACSSASQDTPPIGVQHEVPPPPAARRANGAGNIIAAVYFEGHRCAGRTRGGSVAMGSNRARGASERGVLFLPSNVAQRSAGDSTSPCLGNTYAGVNGLLDFIGRRDWTCTGCQLTAYEQEREKGESEIGRARHAANDQLKRVLYPRRSTRGAPSTGDGSQAMMHVDTSMYGNEELRLDGVINTCNGCASRKRAVWVTDSPTRRIG</sequence>
<organism evidence="1 2">
    <name type="scientific">Lactarius akahatsu</name>
    <dbReference type="NCBI Taxonomy" id="416441"/>
    <lineage>
        <taxon>Eukaryota</taxon>
        <taxon>Fungi</taxon>
        <taxon>Dikarya</taxon>
        <taxon>Basidiomycota</taxon>
        <taxon>Agaricomycotina</taxon>
        <taxon>Agaricomycetes</taxon>
        <taxon>Russulales</taxon>
        <taxon>Russulaceae</taxon>
        <taxon>Lactarius</taxon>
    </lineage>
</organism>
<evidence type="ECO:0000313" key="2">
    <source>
        <dbReference type="Proteomes" id="UP001201163"/>
    </source>
</evidence>